<dbReference type="AlphaFoldDB" id="A0A1V9XX15"/>
<sequence length="217" mass="23854">MAAFWRTSGAPSRPPPDSGPPSMIPQHQSRYNRSYYRSSRDDFWNALSSNYNYLMDNQLVTACRKSNHNNAERGAASEQGVRLPVRKAAVKQGKPYLTVLNCLVAACAILEQPWPEVEADFSQHSPCPDEGMSSLGSSLPSLSLTGGPPSLSVAPLPPFIQGGSLVGLTPQQLVCRLAEVHGWLQAMNTKLEIEADQDRRKHLLKLSLTDQLLIVFQ</sequence>
<feature type="region of interest" description="Disordered" evidence="1">
    <location>
        <begin position="1"/>
        <end position="27"/>
    </location>
</feature>
<dbReference type="OrthoDB" id="6494804at2759"/>
<reference evidence="2 3" key="1">
    <citation type="journal article" date="2017" name="Gigascience">
        <title>Draft genome of the honey bee ectoparasitic mite, Tropilaelaps mercedesae, is shaped by the parasitic life history.</title>
        <authorList>
            <person name="Dong X."/>
            <person name="Armstrong S.D."/>
            <person name="Xia D."/>
            <person name="Makepeace B.L."/>
            <person name="Darby A.C."/>
            <person name="Kadowaki T."/>
        </authorList>
    </citation>
    <scope>NUCLEOTIDE SEQUENCE [LARGE SCALE GENOMIC DNA]</scope>
    <source>
        <strain evidence="2">Wuxi-XJTLU</strain>
    </source>
</reference>
<organism evidence="2 3">
    <name type="scientific">Tropilaelaps mercedesae</name>
    <dbReference type="NCBI Taxonomy" id="418985"/>
    <lineage>
        <taxon>Eukaryota</taxon>
        <taxon>Metazoa</taxon>
        <taxon>Ecdysozoa</taxon>
        <taxon>Arthropoda</taxon>
        <taxon>Chelicerata</taxon>
        <taxon>Arachnida</taxon>
        <taxon>Acari</taxon>
        <taxon>Parasitiformes</taxon>
        <taxon>Mesostigmata</taxon>
        <taxon>Gamasina</taxon>
        <taxon>Dermanyssoidea</taxon>
        <taxon>Laelapidae</taxon>
        <taxon>Tropilaelaps</taxon>
    </lineage>
</organism>
<evidence type="ECO:0000313" key="2">
    <source>
        <dbReference type="EMBL" id="OQR78036.1"/>
    </source>
</evidence>
<feature type="compositionally biased region" description="Pro residues" evidence="1">
    <location>
        <begin position="12"/>
        <end position="23"/>
    </location>
</feature>
<proteinExistence type="predicted"/>
<dbReference type="EMBL" id="MNPL01002711">
    <property type="protein sequence ID" value="OQR78036.1"/>
    <property type="molecule type" value="Genomic_DNA"/>
</dbReference>
<accession>A0A1V9XX15</accession>
<keyword evidence="3" id="KW-1185">Reference proteome</keyword>
<evidence type="ECO:0000313" key="3">
    <source>
        <dbReference type="Proteomes" id="UP000192247"/>
    </source>
</evidence>
<protein>
    <submittedName>
        <fullName evidence="2">Uncharacterized protein</fullName>
    </submittedName>
</protein>
<gene>
    <name evidence="2" type="ORF">BIW11_06675</name>
</gene>
<evidence type="ECO:0000256" key="1">
    <source>
        <dbReference type="SAM" id="MobiDB-lite"/>
    </source>
</evidence>
<dbReference type="InParanoid" id="A0A1V9XX15"/>
<comment type="caution">
    <text evidence="2">The sequence shown here is derived from an EMBL/GenBank/DDBJ whole genome shotgun (WGS) entry which is preliminary data.</text>
</comment>
<name>A0A1V9XX15_9ACAR</name>
<dbReference type="Proteomes" id="UP000192247">
    <property type="component" value="Unassembled WGS sequence"/>
</dbReference>